<organism evidence="2 3">
    <name type="scientific">Nonomuraea longicatena</name>
    <dbReference type="NCBI Taxonomy" id="83682"/>
    <lineage>
        <taxon>Bacteria</taxon>
        <taxon>Bacillati</taxon>
        <taxon>Actinomycetota</taxon>
        <taxon>Actinomycetes</taxon>
        <taxon>Streptosporangiales</taxon>
        <taxon>Streptosporangiaceae</taxon>
        <taxon>Nonomuraea</taxon>
    </lineage>
</organism>
<evidence type="ECO:0000313" key="2">
    <source>
        <dbReference type="EMBL" id="GAA0916405.1"/>
    </source>
</evidence>
<dbReference type="SUPFAM" id="SSF47413">
    <property type="entry name" value="lambda repressor-like DNA-binding domains"/>
    <property type="match status" value="1"/>
</dbReference>
<dbReference type="PROSITE" id="PS50943">
    <property type="entry name" value="HTH_CROC1"/>
    <property type="match status" value="1"/>
</dbReference>
<evidence type="ECO:0000313" key="3">
    <source>
        <dbReference type="Proteomes" id="UP001501578"/>
    </source>
</evidence>
<dbReference type="EMBL" id="BAAAHQ010000004">
    <property type="protein sequence ID" value="GAA0916405.1"/>
    <property type="molecule type" value="Genomic_DNA"/>
</dbReference>
<dbReference type="InterPro" id="IPR043917">
    <property type="entry name" value="DUF5753"/>
</dbReference>
<reference evidence="3" key="1">
    <citation type="journal article" date="2019" name="Int. J. Syst. Evol. Microbiol.">
        <title>The Global Catalogue of Microorganisms (GCM) 10K type strain sequencing project: providing services to taxonomists for standard genome sequencing and annotation.</title>
        <authorList>
            <consortium name="The Broad Institute Genomics Platform"/>
            <consortium name="The Broad Institute Genome Sequencing Center for Infectious Disease"/>
            <person name="Wu L."/>
            <person name="Ma J."/>
        </authorList>
    </citation>
    <scope>NUCLEOTIDE SEQUENCE [LARGE SCALE GENOMIC DNA]</scope>
    <source>
        <strain evidence="3">JCM 11136</strain>
    </source>
</reference>
<dbReference type="InterPro" id="IPR010982">
    <property type="entry name" value="Lambda_DNA-bd_dom_sf"/>
</dbReference>
<name>A0ABP3Z6V6_9ACTN</name>
<dbReference type="SMART" id="SM00530">
    <property type="entry name" value="HTH_XRE"/>
    <property type="match status" value="1"/>
</dbReference>
<evidence type="ECO:0000259" key="1">
    <source>
        <dbReference type="PROSITE" id="PS50943"/>
    </source>
</evidence>
<dbReference type="InterPro" id="IPR001387">
    <property type="entry name" value="Cro/C1-type_HTH"/>
</dbReference>
<dbReference type="Gene3D" id="1.10.260.40">
    <property type="entry name" value="lambda repressor-like DNA-binding domains"/>
    <property type="match status" value="1"/>
</dbReference>
<keyword evidence="3" id="KW-1185">Reference proteome</keyword>
<dbReference type="Pfam" id="PF19054">
    <property type="entry name" value="DUF5753"/>
    <property type="match status" value="1"/>
</dbReference>
<dbReference type="Proteomes" id="UP001501578">
    <property type="component" value="Unassembled WGS sequence"/>
</dbReference>
<accession>A0ABP3Z6V6</accession>
<dbReference type="CDD" id="cd00093">
    <property type="entry name" value="HTH_XRE"/>
    <property type="match status" value="1"/>
</dbReference>
<sequence length="282" mass="30943">MSSTPLPSQYARDKLANLLRSMRVRSQLTSAAAAQRAGFSQSKLSKIENGALLLSFADGEALCRAYGATADQRDEVLDLLKLLHDEMESARIVLRRGAHRKQQAYALIEAETALYRDLQVAYVSGLLQTPAYIRHMAGTAMNDSDREKHVAARIARQRVLDDETKSFVFVMTEGALRWRAGSSQVMAEQIEHITEISARPNVRVGVIPWTASAPHGVMPGHEVHIYDDRLVVIGILTATANIQDPRDIEQYLVQFAALEAVASFGAAGRAELERIAGDFAGS</sequence>
<dbReference type="Pfam" id="PF13560">
    <property type="entry name" value="HTH_31"/>
    <property type="match status" value="1"/>
</dbReference>
<gene>
    <name evidence="2" type="ORF">GCM10009560_11560</name>
</gene>
<proteinExistence type="predicted"/>
<comment type="caution">
    <text evidence="2">The sequence shown here is derived from an EMBL/GenBank/DDBJ whole genome shotgun (WGS) entry which is preliminary data.</text>
</comment>
<dbReference type="RefSeq" id="WP_343948644.1">
    <property type="nucleotide sequence ID" value="NZ_BAAAHQ010000004.1"/>
</dbReference>
<feature type="domain" description="HTH cro/C1-type" evidence="1">
    <location>
        <begin position="19"/>
        <end position="73"/>
    </location>
</feature>
<protein>
    <submittedName>
        <fullName evidence="2">Helix-turn-helix transcriptional regulator</fullName>
    </submittedName>
</protein>